<dbReference type="GO" id="GO:0005576">
    <property type="term" value="C:extracellular region"/>
    <property type="evidence" value="ECO:0007669"/>
    <property type="project" value="UniProtKB-SubCell"/>
</dbReference>
<feature type="domain" description="Saposin B-type" evidence="7">
    <location>
        <begin position="50"/>
        <end position="131"/>
    </location>
</feature>
<dbReference type="EMBL" id="GEIB01001245">
    <property type="protein sequence ID" value="JAR86921.1"/>
    <property type="molecule type" value="Transcribed_RNA"/>
</dbReference>
<evidence type="ECO:0000256" key="5">
    <source>
        <dbReference type="ARBA" id="ARBA00023157"/>
    </source>
</evidence>
<dbReference type="PRINTS" id="PR01797">
    <property type="entry name" value="SAPOSIN"/>
</dbReference>
<dbReference type="InterPro" id="IPR011001">
    <property type="entry name" value="Saposin-like"/>
</dbReference>
<evidence type="ECO:0000259" key="7">
    <source>
        <dbReference type="PROSITE" id="PS50015"/>
    </source>
</evidence>
<feature type="non-terminal residue" evidence="8">
    <location>
        <position position="508"/>
    </location>
</feature>
<keyword evidence="4" id="KW-0677">Repeat</keyword>
<dbReference type="SMART" id="SM00741">
    <property type="entry name" value="SapB"/>
    <property type="match status" value="5"/>
</dbReference>
<dbReference type="PANTHER" id="PTHR11480:SF3">
    <property type="entry name" value="BCDNA.GH08312"/>
    <property type="match status" value="1"/>
</dbReference>
<dbReference type="Pfam" id="PF03489">
    <property type="entry name" value="SapB_2"/>
    <property type="match status" value="4"/>
</dbReference>
<keyword evidence="3" id="KW-0732">Signal</keyword>
<evidence type="ECO:0000313" key="8">
    <source>
        <dbReference type="EMBL" id="JAR86921.1"/>
    </source>
</evidence>
<evidence type="ECO:0000256" key="3">
    <source>
        <dbReference type="ARBA" id="ARBA00022729"/>
    </source>
</evidence>
<evidence type="ECO:0000256" key="6">
    <source>
        <dbReference type="ARBA" id="ARBA00023180"/>
    </source>
</evidence>
<reference evidence="8" key="1">
    <citation type="submission" date="2016-03" db="EMBL/GenBank/DDBJ databases">
        <title>Gut transcriptome analysis on engorged females of Ornithodoros mimon (Acari: Argasidae) and phylogenetic inferences of soft ticks.</title>
        <authorList>
            <person name="Landulfo G.A."/>
            <person name="Giovanni D."/>
            <person name="Carvalho E."/>
            <person name="Junqueira-de-Azevedo I."/>
            <person name="Patane J."/>
            <person name="Mendoca R."/>
            <person name="Barros-Battesti D."/>
        </authorList>
    </citation>
    <scope>NUCLEOTIDE SEQUENCE</scope>
    <source>
        <strain evidence="8">Females</strain>
        <tissue evidence="8">Gut</tissue>
    </source>
</reference>
<dbReference type="Pfam" id="PF05184">
    <property type="entry name" value="SapB_1"/>
    <property type="match status" value="2"/>
</dbReference>
<organism evidence="8">
    <name type="scientific">Alectorobius mimon</name>
    <dbReference type="NCBI Taxonomy" id="360319"/>
    <lineage>
        <taxon>Eukaryota</taxon>
        <taxon>Metazoa</taxon>
        <taxon>Ecdysozoa</taxon>
        <taxon>Arthropoda</taxon>
        <taxon>Chelicerata</taxon>
        <taxon>Arachnida</taxon>
        <taxon>Acari</taxon>
        <taxon>Parasitiformes</taxon>
        <taxon>Ixodida</taxon>
        <taxon>Ixodoidea</taxon>
        <taxon>Argasidae</taxon>
        <taxon>Ornithodorinae</taxon>
        <taxon>Alectorobius</taxon>
    </lineage>
</organism>
<keyword evidence="2" id="KW-0964">Secreted</keyword>
<dbReference type="PROSITE" id="PS50015">
    <property type="entry name" value="SAP_B"/>
    <property type="match status" value="6"/>
</dbReference>
<dbReference type="FunFam" id="1.10.225.10:FF:000002">
    <property type="entry name" value="prosaposin isoform X2"/>
    <property type="match status" value="1"/>
</dbReference>
<dbReference type="AlphaFoldDB" id="A0A147B825"/>
<dbReference type="InterPro" id="IPR008138">
    <property type="entry name" value="SapB_2"/>
</dbReference>
<feature type="domain" description="Saposin B-type" evidence="7">
    <location>
        <begin position="335"/>
        <end position="416"/>
    </location>
</feature>
<dbReference type="GO" id="GO:0016020">
    <property type="term" value="C:membrane"/>
    <property type="evidence" value="ECO:0007669"/>
    <property type="project" value="GOC"/>
</dbReference>
<dbReference type="Gene3D" id="1.10.225.10">
    <property type="entry name" value="Saposin-like"/>
    <property type="match status" value="6"/>
</dbReference>
<evidence type="ECO:0000256" key="2">
    <source>
        <dbReference type="ARBA" id="ARBA00022525"/>
    </source>
</evidence>
<feature type="domain" description="Saposin B-type" evidence="7">
    <location>
        <begin position="242"/>
        <end position="323"/>
    </location>
</feature>
<dbReference type="GO" id="GO:0005764">
    <property type="term" value="C:lysosome"/>
    <property type="evidence" value="ECO:0007669"/>
    <property type="project" value="InterPro"/>
</dbReference>
<proteinExistence type="predicted"/>
<keyword evidence="6" id="KW-0325">Glycoprotein</keyword>
<name>A0A147B825_9ACAR</name>
<feature type="non-terminal residue" evidence="8">
    <location>
        <position position="1"/>
    </location>
</feature>
<keyword evidence="5" id="KW-1015">Disulfide bond</keyword>
<sequence length="508" mass="56268">KCVNLVDEYVDAIIQIIVNDGDPDTVCSLLGLCTGTKGHVTAVTSKAPKESIECEICVAVIEFFEDNLPEAITKDIVEYVLDQLCDRFKGDKAQECKNIVDNNIDLILKYLTGEVAATAICRLADMCSAGQTVALTPIRSGLTDTNVFCGLCKVVVEEAFVELKDNKTRKLVKQQVKGDCKSLYPGRQQECQEFVDKGFDAWVSDFVQNATAEQHCISYNFCPPPQKLVTRPKPQPKSTGGDSELCELCETVVQFVYDELKDTKTEEEIKAELEKVCDLVPRSSKAECVNMVNTYFDLLVSLILQDFTPAQVCQTLGLCPSSQKVSAPQVATSDASPDCVLCKEIVQVVYNELKDVRTEEAIRKELDRVCGLMPVSSRQSCVNEVNTYYEILVSLILQDLTPEQVCEAVQFCRGPSLDVQDSPFLPCLLCDMLSHAISLELQDNKTKEEVKEKIIESCKLLPPGAQEICVDMVNADFDIWVHQLLYAAPRDTCIGFGRCPSQAGRPVM</sequence>
<dbReference type="PANTHER" id="PTHR11480">
    <property type="entry name" value="SAPOSIN-RELATED"/>
    <property type="match status" value="1"/>
</dbReference>
<evidence type="ECO:0000256" key="1">
    <source>
        <dbReference type="ARBA" id="ARBA00004613"/>
    </source>
</evidence>
<accession>A0A147B825</accession>
<feature type="domain" description="Saposin B-type" evidence="7">
    <location>
        <begin position="423"/>
        <end position="503"/>
    </location>
</feature>
<comment type="subcellular location">
    <subcellularLocation>
        <location evidence="1">Secreted</location>
    </subcellularLocation>
</comment>
<dbReference type="InterPro" id="IPR051428">
    <property type="entry name" value="Sphingo_Act-Surfact_Prot"/>
</dbReference>
<dbReference type="SUPFAM" id="SSF47862">
    <property type="entry name" value="Saposin"/>
    <property type="match status" value="5"/>
</dbReference>
<dbReference type="InterPro" id="IPR007856">
    <property type="entry name" value="SapB_1"/>
</dbReference>
<dbReference type="GO" id="GO:0006665">
    <property type="term" value="P:sphingolipid metabolic process"/>
    <property type="evidence" value="ECO:0007669"/>
    <property type="project" value="InterPro"/>
</dbReference>
<dbReference type="InterPro" id="IPR008139">
    <property type="entry name" value="SaposinB_dom"/>
</dbReference>
<feature type="domain" description="Saposin B-type" evidence="7">
    <location>
        <begin position="1"/>
        <end position="37"/>
    </location>
</feature>
<dbReference type="InterPro" id="IPR008373">
    <property type="entry name" value="Saposin"/>
</dbReference>
<evidence type="ECO:0000256" key="4">
    <source>
        <dbReference type="ARBA" id="ARBA00022737"/>
    </source>
</evidence>
<feature type="domain" description="Saposin B-type" evidence="7">
    <location>
        <begin position="145"/>
        <end position="226"/>
    </location>
</feature>
<protein>
    <submittedName>
        <fullName evidence="8">Proactivator polypeptide</fullName>
    </submittedName>
</protein>